<evidence type="ECO:0000313" key="1">
    <source>
        <dbReference type="EMBL" id="GMF04971.1"/>
    </source>
</evidence>
<name>A0ACB5U9R4_AMBMO</name>
<accession>A0ACB5U9R4</accession>
<sequence length="78" mass="8892">MHPHIYSNGHICLNILYEDNTGDGGWAPTQTLQSLAISIHSMLSGNHERKRPEGDERYCKSAPLNPLKSRWQFDDDKV</sequence>
<evidence type="ECO:0000313" key="2">
    <source>
        <dbReference type="Proteomes" id="UP001165064"/>
    </source>
</evidence>
<organism evidence="1 2">
    <name type="scientific">Ambrosiozyma monospora</name>
    <name type="common">Yeast</name>
    <name type="synonym">Endomycopsis monosporus</name>
    <dbReference type="NCBI Taxonomy" id="43982"/>
    <lineage>
        <taxon>Eukaryota</taxon>
        <taxon>Fungi</taxon>
        <taxon>Dikarya</taxon>
        <taxon>Ascomycota</taxon>
        <taxon>Saccharomycotina</taxon>
        <taxon>Pichiomycetes</taxon>
        <taxon>Pichiales</taxon>
        <taxon>Pichiaceae</taxon>
        <taxon>Ambrosiozyma</taxon>
    </lineage>
</organism>
<dbReference type="Proteomes" id="UP001165064">
    <property type="component" value="Unassembled WGS sequence"/>
</dbReference>
<comment type="caution">
    <text evidence="1">The sequence shown here is derived from an EMBL/GenBank/DDBJ whole genome shotgun (WGS) entry which is preliminary data.</text>
</comment>
<protein>
    <submittedName>
        <fullName evidence="1">Unnamed protein product</fullName>
    </submittedName>
</protein>
<dbReference type="EMBL" id="BSXS01014125">
    <property type="protein sequence ID" value="GMF04971.1"/>
    <property type="molecule type" value="Genomic_DNA"/>
</dbReference>
<reference evidence="1" key="1">
    <citation type="submission" date="2023-04" db="EMBL/GenBank/DDBJ databases">
        <title>Ambrosiozyma monospora NBRC 10751.</title>
        <authorList>
            <person name="Ichikawa N."/>
            <person name="Sato H."/>
            <person name="Tonouchi N."/>
        </authorList>
    </citation>
    <scope>NUCLEOTIDE SEQUENCE</scope>
    <source>
        <strain evidence="1">NBRC 10751</strain>
    </source>
</reference>
<proteinExistence type="predicted"/>
<keyword evidence="2" id="KW-1185">Reference proteome</keyword>
<gene>
    <name evidence="1" type="ORF">Amon02_001216200</name>
</gene>